<dbReference type="EMBL" id="JADEWB010000075">
    <property type="protein sequence ID" value="MBE9237066.1"/>
    <property type="molecule type" value="Genomic_DNA"/>
</dbReference>
<reference evidence="1 2" key="1">
    <citation type="submission" date="2020-10" db="EMBL/GenBank/DDBJ databases">
        <authorList>
            <person name="Castelo-Branco R."/>
            <person name="Eusebio N."/>
            <person name="Adriana R."/>
            <person name="Vieira A."/>
            <person name="Brugerolle De Fraissinette N."/>
            <person name="Rezende De Castro R."/>
            <person name="Schneider M.P."/>
            <person name="Vasconcelos V."/>
            <person name="Leao P.N."/>
        </authorList>
    </citation>
    <scope>NUCLEOTIDE SEQUENCE [LARGE SCALE GENOMIC DNA]</scope>
    <source>
        <strain evidence="1 2">LEGE 00250</strain>
    </source>
</reference>
<accession>A0ABR9VEZ3</accession>
<protein>
    <submittedName>
        <fullName evidence="1">DUF4011 domain-containing protein</fullName>
    </submittedName>
</protein>
<evidence type="ECO:0000313" key="2">
    <source>
        <dbReference type="Proteomes" id="UP000606776"/>
    </source>
</evidence>
<keyword evidence="2" id="KW-1185">Reference proteome</keyword>
<dbReference type="Pfam" id="PF13195">
    <property type="entry name" value="DUF4011"/>
    <property type="match status" value="1"/>
</dbReference>
<dbReference type="InterPro" id="IPR025103">
    <property type="entry name" value="DUF4011"/>
</dbReference>
<organism evidence="1 2">
    <name type="scientific">Sphaerospermopsis aphanizomenoides LEGE 00250</name>
    <dbReference type="NCBI Taxonomy" id="2777972"/>
    <lineage>
        <taxon>Bacteria</taxon>
        <taxon>Bacillati</taxon>
        <taxon>Cyanobacteriota</taxon>
        <taxon>Cyanophyceae</taxon>
        <taxon>Nostocales</taxon>
        <taxon>Aphanizomenonaceae</taxon>
        <taxon>Sphaerospermopsis</taxon>
        <taxon>Sphaerospermopsis aphanizomenoides</taxon>
    </lineage>
</organism>
<evidence type="ECO:0000313" key="1">
    <source>
        <dbReference type="EMBL" id="MBE9237066.1"/>
    </source>
</evidence>
<proteinExistence type="predicted"/>
<name>A0ABR9VEZ3_9CYAN</name>
<sequence>MFSIYRSTIFSLYISDRSKDYTEINKEINTEVIKKIQTIYKRSISNLEERGLRTLFLAYGMVTWTANDGGRNLQAPLVLIPISIQTKG</sequence>
<comment type="caution">
    <text evidence="1">The sequence shown here is derived from an EMBL/GenBank/DDBJ whole genome shotgun (WGS) entry which is preliminary data.</text>
</comment>
<gene>
    <name evidence="1" type="ORF">IQ227_13785</name>
</gene>
<dbReference type="Proteomes" id="UP000606776">
    <property type="component" value="Unassembled WGS sequence"/>
</dbReference>